<reference evidence="1 2" key="1">
    <citation type="journal article" date="2003" name="Proc. Natl. Acad. Sci. U.S.A.">
        <title>The complete genome sequence of the carcinogenic bacterium Helicobacter hepaticus.</title>
        <authorList>
            <person name="Suerbaum S."/>
            <person name="Josenhans C."/>
            <person name="Sterzenbach T."/>
            <person name="Drescher B."/>
            <person name="Brandt P."/>
            <person name="Bell M."/>
            <person name="Droege M."/>
            <person name="Fartmann B."/>
            <person name="Fischer H.-P."/>
            <person name="Ge Z."/>
            <person name="Hoerster A."/>
            <person name="Holland R."/>
            <person name="Klein K."/>
            <person name="Koenig J."/>
            <person name="Macko L."/>
            <person name="Mendz G.L."/>
            <person name="Nyakatura G."/>
            <person name="Schauer D.B."/>
            <person name="Shen Z."/>
            <person name="Weber J."/>
            <person name="Frosch M."/>
            <person name="Fox J.G."/>
        </authorList>
    </citation>
    <scope>NUCLEOTIDE SEQUENCE [LARGE SCALE GENOMIC DNA]</scope>
    <source>
        <strain evidence="2">ATCC 51449 / 3B1</strain>
    </source>
</reference>
<dbReference type="STRING" id="235279.HH_0394"/>
<keyword evidence="2" id="KW-1185">Reference proteome</keyword>
<dbReference type="RefSeq" id="WP_011115236.1">
    <property type="nucleotide sequence ID" value="NC_004917.1"/>
</dbReference>
<dbReference type="OrthoDB" id="5361811at2"/>
<sequence>MTNKQQINKLQDMAELAWASYGYFHLVNGNFDKDILEKIERKENPTITYQDILNVEYKNCKVIGLDRWGKEESIGKLDGDFSPLQSQNFFKKYDLLEHCPNTDSGFSASLFEKSNYLPNR</sequence>
<dbReference type="KEGG" id="hhe:HH_0394"/>
<protein>
    <submittedName>
        <fullName evidence="1">Uncharacterized protein</fullName>
    </submittedName>
</protein>
<accession>Q7VJ49</accession>
<proteinExistence type="predicted"/>
<evidence type="ECO:0000313" key="1">
    <source>
        <dbReference type="EMBL" id="AAP76991.1"/>
    </source>
</evidence>
<evidence type="ECO:0000313" key="2">
    <source>
        <dbReference type="Proteomes" id="UP000002495"/>
    </source>
</evidence>
<organism evidence="1 2">
    <name type="scientific">Helicobacter hepaticus (strain ATCC 51449 / 3B1)</name>
    <dbReference type="NCBI Taxonomy" id="235279"/>
    <lineage>
        <taxon>Bacteria</taxon>
        <taxon>Pseudomonadati</taxon>
        <taxon>Campylobacterota</taxon>
        <taxon>Epsilonproteobacteria</taxon>
        <taxon>Campylobacterales</taxon>
        <taxon>Helicobacteraceae</taxon>
        <taxon>Helicobacter</taxon>
    </lineage>
</organism>
<dbReference type="HOGENOM" id="CLU_072755_1_0_7"/>
<dbReference type="EMBL" id="AE017125">
    <property type="protein sequence ID" value="AAP76991.1"/>
    <property type="molecule type" value="Genomic_DNA"/>
</dbReference>
<gene>
    <name evidence="1" type="ordered locus">HH_0394</name>
</gene>
<dbReference type="AlphaFoldDB" id="Q7VJ49"/>
<name>Q7VJ49_HELHP</name>
<dbReference type="Proteomes" id="UP000002495">
    <property type="component" value="Chromosome"/>
</dbReference>